<feature type="domain" description="Nudix hydrolase" evidence="2">
    <location>
        <begin position="12"/>
        <end position="98"/>
    </location>
</feature>
<dbReference type="EMBL" id="FTNR01000011">
    <property type="protein sequence ID" value="SIS10516.1"/>
    <property type="molecule type" value="Genomic_DNA"/>
</dbReference>
<dbReference type="Gene3D" id="3.90.79.10">
    <property type="entry name" value="Nucleoside Triphosphate Pyrophosphohydrolase"/>
    <property type="match status" value="1"/>
</dbReference>
<dbReference type="InterPro" id="IPR000086">
    <property type="entry name" value="NUDIX_hydrolase_dom"/>
</dbReference>
<gene>
    <name evidence="3" type="ORF">SAMN05421752_11176</name>
</gene>
<proteinExistence type="predicted"/>
<evidence type="ECO:0000313" key="3">
    <source>
        <dbReference type="EMBL" id="SIS10516.1"/>
    </source>
</evidence>
<protein>
    <submittedName>
        <fullName evidence="3">Colanic acid biosynthesis protein WcaH</fullName>
    </submittedName>
</protein>
<evidence type="ECO:0000256" key="1">
    <source>
        <dbReference type="SAM" id="MobiDB-lite"/>
    </source>
</evidence>
<dbReference type="Proteomes" id="UP000185936">
    <property type="component" value="Unassembled WGS sequence"/>
</dbReference>
<feature type="region of interest" description="Disordered" evidence="1">
    <location>
        <begin position="1"/>
        <end position="29"/>
    </location>
</feature>
<dbReference type="Pfam" id="PF00293">
    <property type="entry name" value="NUDIX"/>
    <property type="match status" value="1"/>
</dbReference>
<dbReference type="AlphaFoldDB" id="A0A1N7GDG4"/>
<evidence type="ECO:0000313" key="4">
    <source>
        <dbReference type="Proteomes" id="UP000185936"/>
    </source>
</evidence>
<dbReference type="InterPro" id="IPR015797">
    <property type="entry name" value="NUDIX_hydrolase-like_dom_sf"/>
</dbReference>
<dbReference type="SUPFAM" id="SSF55811">
    <property type="entry name" value="Nudix"/>
    <property type="match status" value="1"/>
</dbReference>
<feature type="compositionally biased region" description="Polar residues" evidence="1">
    <location>
        <begin position="1"/>
        <end position="11"/>
    </location>
</feature>
<name>A0A1N7GDG4_9EURY</name>
<sequence length="124" mass="13794">MAASSSANGRTNPPKGSGSAPGGTVFKGETRRDAVHRVAESELGTDVVIDEELGTYEHLYDTAEFDGVDSKHYLATAFVVTPVDERLEPDDQHALLETFTEPFPDLHPYMERYLRDLEARGYQY</sequence>
<organism evidence="3 4">
    <name type="scientific">Natronorubrum thiooxidans</name>
    <dbReference type="NCBI Taxonomy" id="308853"/>
    <lineage>
        <taxon>Archaea</taxon>
        <taxon>Methanobacteriati</taxon>
        <taxon>Methanobacteriota</taxon>
        <taxon>Stenosarchaea group</taxon>
        <taxon>Halobacteria</taxon>
        <taxon>Halobacteriales</taxon>
        <taxon>Natrialbaceae</taxon>
        <taxon>Natronorubrum</taxon>
    </lineage>
</organism>
<keyword evidence="4" id="KW-1185">Reference proteome</keyword>
<dbReference type="STRING" id="308853.SAMN05421752_11176"/>
<evidence type="ECO:0000259" key="2">
    <source>
        <dbReference type="Pfam" id="PF00293"/>
    </source>
</evidence>
<reference evidence="4" key="1">
    <citation type="submission" date="2017-01" db="EMBL/GenBank/DDBJ databases">
        <authorList>
            <person name="Varghese N."/>
            <person name="Submissions S."/>
        </authorList>
    </citation>
    <scope>NUCLEOTIDE SEQUENCE [LARGE SCALE GENOMIC DNA]</scope>
    <source>
        <strain evidence="4">type strain: HArc-</strain>
    </source>
</reference>
<accession>A0A1N7GDG4</accession>